<dbReference type="EMBL" id="QXQB01000001">
    <property type="protein sequence ID" value="RJX40940.1"/>
    <property type="molecule type" value="Genomic_DNA"/>
</dbReference>
<keyword evidence="10" id="KW-1185">Reference proteome</keyword>
<feature type="domain" description="FtsK" evidence="8">
    <location>
        <begin position="268"/>
        <end position="455"/>
    </location>
</feature>
<dbReference type="SUPFAM" id="SSF46785">
    <property type="entry name" value="Winged helix' DNA-binding domain"/>
    <property type="match status" value="1"/>
</dbReference>
<evidence type="ECO:0000256" key="4">
    <source>
        <dbReference type="PROSITE-ProRule" id="PRU00289"/>
    </source>
</evidence>
<name>A0A3A6PKP6_9BACL</name>
<keyword evidence="2 4" id="KW-0547">Nucleotide-binding</keyword>
<organism evidence="9 10">
    <name type="scientific">Paenibacillus pinisoli</name>
    <dbReference type="NCBI Taxonomy" id="1276110"/>
    <lineage>
        <taxon>Bacteria</taxon>
        <taxon>Bacillati</taxon>
        <taxon>Bacillota</taxon>
        <taxon>Bacilli</taxon>
        <taxon>Bacillales</taxon>
        <taxon>Paenibacillaceae</taxon>
        <taxon>Paenibacillus</taxon>
    </lineage>
</organism>
<sequence length="708" mass="78290">MDKQEHNKKESYPKSYWQVMNRLFGIIAAALLAAYFLPDVPPKVREHAYSYLVTVIQIWTFIVALPWLIGKLWSNRELIKVRLLRNRSPKLSSQDRMLSVSVSGATASMSGERSAIMGKGGLPAAALIEPLTALPINPNPHPRSALTMNTAGAAISTALQLAEFAVEEDVTVLNVEAGPVLQIVSFQLPPKVQLSKLASKKDDIANHLGPQLGFDVTAAKDFKSAASFVIPHDIQDRAFVYMRDIAQEFLGFSSKAVLPVIFGKDIRGNPILYDLAKMPHLLVCGATGSGKSVFVNTLLTSLTSVRTPDEVKLLLIDPKQVEFGIYKGLPHLLTAPVTDMRKAIKAFGNVITEMERRYELFASTGTRNLSSYNLKHPQDKLPSIVVVIDEYADLMLVAGDVVEDAVQRITQMARAAGIHLILGTQRPSVNVVTGTIKANLPSRVTFKLPSPKDYMTVLDRGAPKLLGFGDGVCMVQGGDLQRFQSATISITDGEDTGFIERLIKHWKGMGSVKSASAQEWTIEDDELSSSQLKYAVAEEEEVPWEVPDDDGQVKLKVPSNARSSSSEGDPYDQALEIVYREGGFSVSTIQRELRVGFSTAASWAEKMMEAGIIGPFDQEKKWRPLLQKNERTEEELLDQLRKYICETKSTRTSELREQLSIRKEKVSELMQQLVQEGMLDSPTSTRAGYTIAWTEDQIQEYLSSIGDD</sequence>
<dbReference type="AlphaFoldDB" id="A0A3A6PKP6"/>
<dbReference type="GO" id="GO:0003677">
    <property type="term" value="F:DNA binding"/>
    <property type="evidence" value="ECO:0007669"/>
    <property type="project" value="InterPro"/>
</dbReference>
<keyword evidence="5" id="KW-0175">Coiled coil</keyword>
<dbReference type="Gene3D" id="1.10.10.10">
    <property type="entry name" value="Winged helix-like DNA-binding domain superfamily/Winged helix DNA-binding domain"/>
    <property type="match status" value="1"/>
</dbReference>
<dbReference type="InterPro" id="IPR036388">
    <property type="entry name" value="WH-like_DNA-bd_sf"/>
</dbReference>
<dbReference type="CDD" id="cd01127">
    <property type="entry name" value="TrwB_TraG_TraD_VirD4"/>
    <property type="match status" value="1"/>
</dbReference>
<dbReference type="GO" id="GO:0016020">
    <property type="term" value="C:membrane"/>
    <property type="evidence" value="ECO:0007669"/>
    <property type="project" value="UniProtKB-SubCell"/>
</dbReference>
<dbReference type="InterPro" id="IPR018541">
    <property type="entry name" value="Ftsk_gamma"/>
</dbReference>
<dbReference type="Pfam" id="PF01580">
    <property type="entry name" value="FtsK_SpoIIIE"/>
    <property type="match status" value="1"/>
</dbReference>
<dbReference type="Proteomes" id="UP000267798">
    <property type="component" value="Unassembled WGS sequence"/>
</dbReference>
<evidence type="ECO:0000256" key="7">
    <source>
        <dbReference type="SAM" id="Phobius"/>
    </source>
</evidence>
<keyword evidence="7" id="KW-0812">Transmembrane</keyword>
<feature type="transmembrane region" description="Helical" evidence="7">
    <location>
        <begin position="20"/>
        <end position="37"/>
    </location>
</feature>
<accession>A0A3A6PKP6</accession>
<evidence type="ECO:0000313" key="9">
    <source>
        <dbReference type="EMBL" id="RJX40940.1"/>
    </source>
</evidence>
<evidence type="ECO:0000259" key="8">
    <source>
        <dbReference type="PROSITE" id="PS50901"/>
    </source>
</evidence>
<evidence type="ECO:0000256" key="1">
    <source>
        <dbReference type="ARBA" id="ARBA00004141"/>
    </source>
</evidence>
<evidence type="ECO:0000256" key="2">
    <source>
        <dbReference type="ARBA" id="ARBA00022741"/>
    </source>
</evidence>
<dbReference type="InterPro" id="IPR027417">
    <property type="entry name" value="P-loop_NTPase"/>
</dbReference>
<feature type="coiled-coil region" evidence="5">
    <location>
        <begin position="626"/>
        <end position="676"/>
    </location>
</feature>
<dbReference type="InterPro" id="IPR036390">
    <property type="entry name" value="WH_DNA-bd_sf"/>
</dbReference>
<keyword evidence="7" id="KW-1133">Transmembrane helix</keyword>
<keyword evidence="3 4" id="KW-0067">ATP-binding</keyword>
<dbReference type="PANTHER" id="PTHR22683:SF41">
    <property type="entry name" value="DNA TRANSLOCASE FTSK"/>
    <property type="match status" value="1"/>
</dbReference>
<dbReference type="RefSeq" id="WP_120106966.1">
    <property type="nucleotide sequence ID" value="NZ_QXQB01000001.1"/>
</dbReference>
<dbReference type="InterPro" id="IPR002543">
    <property type="entry name" value="FtsK_dom"/>
</dbReference>
<dbReference type="GO" id="GO:0005524">
    <property type="term" value="F:ATP binding"/>
    <property type="evidence" value="ECO:0007669"/>
    <property type="project" value="UniProtKB-UniRule"/>
</dbReference>
<comment type="subcellular location">
    <subcellularLocation>
        <location evidence="1">Membrane</location>
        <topology evidence="1">Multi-pass membrane protein</topology>
    </subcellularLocation>
</comment>
<dbReference type="PROSITE" id="PS50901">
    <property type="entry name" value="FTSK"/>
    <property type="match status" value="1"/>
</dbReference>
<comment type="caution">
    <text evidence="9">The sequence shown here is derived from an EMBL/GenBank/DDBJ whole genome shotgun (WGS) entry which is preliminary data.</text>
</comment>
<keyword evidence="7" id="KW-0472">Membrane</keyword>
<protein>
    <submittedName>
        <fullName evidence="9">DNA translocase FtsK</fullName>
    </submittedName>
</protein>
<proteinExistence type="predicted"/>
<evidence type="ECO:0000256" key="3">
    <source>
        <dbReference type="ARBA" id="ARBA00022840"/>
    </source>
</evidence>
<evidence type="ECO:0000313" key="10">
    <source>
        <dbReference type="Proteomes" id="UP000267798"/>
    </source>
</evidence>
<feature type="transmembrane region" description="Helical" evidence="7">
    <location>
        <begin position="49"/>
        <end position="70"/>
    </location>
</feature>
<reference evidence="9 10" key="1">
    <citation type="submission" date="2018-09" db="EMBL/GenBank/DDBJ databases">
        <title>Paenibacillus aracenensis nov. sp. isolated from a cave in southern Spain.</title>
        <authorList>
            <person name="Jurado V."/>
            <person name="Gutierrez-Patricio S."/>
            <person name="Gonzalez-Pimentel J.L."/>
            <person name="Miller A.Z."/>
            <person name="Laiz L."/>
            <person name="Saiz-Jimenez C."/>
        </authorList>
    </citation>
    <scope>NUCLEOTIDE SEQUENCE [LARGE SCALE GENOMIC DNA]</scope>
    <source>
        <strain evidence="9 10">JCM 19203</strain>
    </source>
</reference>
<dbReference type="InterPro" id="IPR050206">
    <property type="entry name" value="FtsK/SpoIIIE/SftA"/>
</dbReference>
<dbReference type="OrthoDB" id="9807790at2"/>
<dbReference type="PANTHER" id="PTHR22683">
    <property type="entry name" value="SPORULATION PROTEIN RELATED"/>
    <property type="match status" value="1"/>
</dbReference>
<dbReference type="SMART" id="SM00843">
    <property type="entry name" value="Ftsk_gamma"/>
    <property type="match status" value="1"/>
</dbReference>
<dbReference type="Pfam" id="PF09397">
    <property type="entry name" value="FtsK_gamma"/>
    <property type="match status" value="1"/>
</dbReference>
<evidence type="ECO:0000256" key="6">
    <source>
        <dbReference type="SAM" id="MobiDB-lite"/>
    </source>
</evidence>
<feature type="binding site" evidence="4">
    <location>
        <begin position="285"/>
        <end position="292"/>
    </location>
    <ligand>
        <name>ATP</name>
        <dbReference type="ChEBI" id="CHEBI:30616"/>
    </ligand>
</feature>
<feature type="region of interest" description="Disordered" evidence="6">
    <location>
        <begin position="549"/>
        <end position="569"/>
    </location>
</feature>
<dbReference type="Gene3D" id="3.40.50.300">
    <property type="entry name" value="P-loop containing nucleotide triphosphate hydrolases"/>
    <property type="match status" value="1"/>
</dbReference>
<dbReference type="SUPFAM" id="SSF52540">
    <property type="entry name" value="P-loop containing nucleoside triphosphate hydrolases"/>
    <property type="match status" value="1"/>
</dbReference>
<evidence type="ECO:0000256" key="5">
    <source>
        <dbReference type="SAM" id="Coils"/>
    </source>
</evidence>
<gene>
    <name evidence="9" type="ORF">D3P09_02675</name>
</gene>